<name>A0A1G4T8Z1_9CAUL</name>
<feature type="transmembrane region" description="Helical" evidence="1">
    <location>
        <begin position="254"/>
        <end position="274"/>
    </location>
</feature>
<dbReference type="OrthoDB" id="7171777at2"/>
<evidence type="ECO:0000313" key="4">
    <source>
        <dbReference type="Proteomes" id="UP000199150"/>
    </source>
</evidence>
<dbReference type="STRING" id="260084.SAMN02927928_3328"/>
<organism evidence="3 4">
    <name type="scientific">Asticcacaulis taihuensis</name>
    <dbReference type="NCBI Taxonomy" id="260084"/>
    <lineage>
        <taxon>Bacteria</taxon>
        <taxon>Pseudomonadati</taxon>
        <taxon>Pseudomonadota</taxon>
        <taxon>Alphaproteobacteria</taxon>
        <taxon>Caulobacterales</taxon>
        <taxon>Caulobacteraceae</taxon>
        <taxon>Asticcacaulis</taxon>
    </lineage>
</organism>
<sequence length="288" mass="31016">MTYLDIASRGKNSLWRYIVAWPLALVIWLILVVATLLPLILTHLIMPDQLQAQGAGDHPVMFFALQGVAFAGLIAGFTLAAFLLHRKTFKDLCGNWDWRLVGSGALVWLVVLILSTAIDWALAPKGFTFTIDTLNPAVILTTIICLAIQTFAEEFIFRGYLTQSLLLATKRPMVAAAIAAVAFGSLHIPNGLPQAVGATVLGFVLSLIAIRTGGLAFGWGLHFANNLFGAIIVVSANDVFKGTPAIITQNTPGLMWWDTVFGIGIMAVLAILVLKDGRFIGSAAQYPK</sequence>
<feature type="transmembrane region" description="Helical" evidence="1">
    <location>
        <begin position="134"/>
        <end position="152"/>
    </location>
</feature>
<accession>A0A1G4T8Z1</accession>
<keyword evidence="1" id="KW-1133">Transmembrane helix</keyword>
<dbReference type="PANTHER" id="PTHR36435">
    <property type="entry name" value="SLR1288 PROTEIN"/>
    <property type="match status" value="1"/>
</dbReference>
<dbReference type="InterPro" id="IPR003675">
    <property type="entry name" value="Rce1/LyrA-like_dom"/>
</dbReference>
<dbReference type="AlphaFoldDB" id="A0A1G4T8Z1"/>
<feature type="transmembrane region" description="Helical" evidence="1">
    <location>
        <begin position="164"/>
        <end position="186"/>
    </location>
</feature>
<protein>
    <submittedName>
        <fullName evidence="3">CAAX protease self-immunity</fullName>
    </submittedName>
</protein>
<gene>
    <name evidence="3" type="ORF">SAMN02927928_3328</name>
</gene>
<dbReference type="Pfam" id="PF02517">
    <property type="entry name" value="Rce1-like"/>
    <property type="match status" value="1"/>
</dbReference>
<dbReference type="GO" id="GO:0080120">
    <property type="term" value="P:CAAX-box protein maturation"/>
    <property type="evidence" value="ECO:0007669"/>
    <property type="project" value="UniProtKB-ARBA"/>
</dbReference>
<feature type="transmembrane region" description="Helical" evidence="1">
    <location>
        <begin position="61"/>
        <end position="84"/>
    </location>
</feature>
<keyword evidence="3" id="KW-0378">Hydrolase</keyword>
<evidence type="ECO:0000256" key="1">
    <source>
        <dbReference type="SAM" id="Phobius"/>
    </source>
</evidence>
<evidence type="ECO:0000259" key="2">
    <source>
        <dbReference type="Pfam" id="PF02517"/>
    </source>
</evidence>
<feature type="transmembrane region" description="Helical" evidence="1">
    <location>
        <begin position="217"/>
        <end position="234"/>
    </location>
</feature>
<feature type="domain" description="CAAX prenyl protease 2/Lysostaphin resistance protein A-like" evidence="2">
    <location>
        <begin position="138"/>
        <end position="228"/>
    </location>
</feature>
<reference evidence="4" key="1">
    <citation type="submission" date="2016-10" db="EMBL/GenBank/DDBJ databases">
        <authorList>
            <person name="Varghese N."/>
            <person name="Submissions S."/>
        </authorList>
    </citation>
    <scope>NUCLEOTIDE SEQUENCE [LARGE SCALE GENOMIC DNA]</scope>
    <source>
        <strain evidence="4">CGMCC 1.3431</strain>
    </source>
</reference>
<feature type="transmembrane region" description="Helical" evidence="1">
    <location>
        <begin position="192"/>
        <end position="210"/>
    </location>
</feature>
<dbReference type="RefSeq" id="WP_090650184.1">
    <property type="nucleotide sequence ID" value="NZ_CBCRYE010000007.1"/>
</dbReference>
<proteinExistence type="predicted"/>
<dbReference type="EMBL" id="FMTS01000007">
    <property type="protein sequence ID" value="SCW77882.1"/>
    <property type="molecule type" value="Genomic_DNA"/>
</dbReference>
<keyword evidence="3" id="KW-0645">Protease</keyword>
<feature type="transmembrane region" description="Helical" evidence="1">
    <location>
        <begin position="96"/>
        <end position="122"/>
    </location>
</feature>
<keyword evidence="1" id="KW-0812">Transmembrane</keyword>
<dbReference type="GO" id="GO:0006508">
    <property type="term" value="P:proteolysis"/>
    <property type="evidence" value="ECO:0007669"/>
    <property type="project" value="UniProtKB-KW"/>
</dbReference>
<feature type="transmembrane region" description="Helical" evidence="1">
    <location>
        <begin position="18"/>
        <end position="41"/>
    </location>
</feature>
<dbReference type="InterPro" id="IPR052710">
    <property type="entry name" value="CAAX_protease"/>
</dbReference>
<keyword evidence="1" id="KW-0472">Membrane</keyword>
<dbReference type="PANTHER" id="PTHR36435:SF1">
    <property type="entry name" value="CAAX AMINO TERMINAL PROTEASE FAMILY PROTEIN"/>
    <property type="match status" value="1"/>
</dbReference>
<evidence type="ECO:0000313" key="3">
    <source>
        <dbReference type="EMBL" id="SCW77882.1"/>
    </source>
</evidence>
<dbReference type="GO" id="GO:0004175">
    <property type="term" value="F:endopeptidase activity"/>
    <property type="evidence" value="ECO:0007669"/>
    <property type="project" value="UniProtKB-ARBA"/>
</dbReference>
<keyword evidence="4" id="KW-1185">Reference proteome</keyword>
<dbReference type="Proteomes" id="UP000199150">
    <property type="component" value="Unassembled WGS sequence"/>
</dbReference>